<name>A0A5P6PDJ5_9BRAD</name>
<sequence length="227" mass="26230">MPRWDQVDLCFRPLFFYPVSDNKETRNVRSFAWRRGAAGTMSSPQIRREDRAMSQERILEMLARGYAGHLATVSEDGFRYCIPLLYLWLDGEVYLHTTAARGHLRANIERNPRVCIEIDVHDGVFDYGRFECDSGLAYRSICLFGRIRVVDDRDIKQRFCETLMAKYGKPDTTRPKGFFPRLDIITVYAVAVERMTGKETPMPPLSEQWPAQDRTKTPDVSAPAVQR</sequence>
<dbReference type="Proteomes" id="UP000325641">
    <property type="component" value="Chromosome"/>
</dbReference>
<reference evidence="3" key="1">
    <citation type="submission" date="2019-10" db="EMBL/GenBank/DDBJ databases">
        <title>Complete Genome Sequence of Bradyrhizobium betae type strain PL7HG1T.</title>
        <authorList>
            <person name="Bromfield E.S.P."/>
            <person name="Cloutier S."/>
        </authorList>
    </citation>
    <scope>NUCLEOTIDE SEQUENCE [LARGE SCALE GENOMIC DNA]</scope>
    <source>
        <strain evidence="3">PL7HG1</strain>
    </source>
</reference>
<protein>
    <submittedName>
        <fullName evidence="2">Pyridoxamine 5'-phosphate oxidase family protein</fullName>
    </submittedName>
</protein>
<evidence type="ECO:0000313" key="3">
    <source>
        <dbReference type="Proteomes" id="UP000325641"/>
    </source>
</evidence>
<dbReference type="PANTHER" id="PTHR34071">
    <property type="entry name" value="5-NITROIMIDAZOLE ANTIBIOTICS RESISTANCE PROTEIN, NIMA-FAMILY-RELATED PROTEIN-RELATED"/>
    <property type="match status" value="1"/>
</dbReference>
<organism evidence="2 3">
    <name type="scientific">Bradyrhizobium betae</name>
    <dbReference type="NCBI Taxonomy" id="244734"/>
    <lineage>
        <taxon>Bacteria</taxon>
        <taxon>Pseudomonadati</taxon>
        <taxon>Pseudomonadota</taxon>
        <taxon>Alphaproteobacteria</taxon>
        <taxon>Hyphomicrobiales</taxon>
        <taxon>Nitrobacteraceae</taxon>
        <taxon>Bradyrhizobium</taxon>
    </lineage>
</organism>
<evidence type="ECO:0000256" key="1">
    <source>
        <dbReference type="SAM" id="MobiDB-lite"/>
    </source>
</evidence>
<gene>
    <name evidence="2" type="ORF">F8237_30650</name>
</gene>
<dbReference type="Gene3D" id="2.30.110.10">
    <property type="entry name" value="Electron Transport, Fmn-binding Protein, Chain A"/>
    <property type="match status" value="1"/>
</dbReference>
<dbReference type="InterPro" id="IPR012349">
    <property type="entry name" value="Split_barrel_FMN-bd"/>
</dbReference>
<evidence type="ECO:0000313" key="2">
    <source>
        <dbReference type="EMBL" id="QFI76370.1"/>
    </source>
</evidence>
<dbReference type="KEGG" id="bbet:F8237_30650"/>
<dbReference type="Pfam" id="PF12900">
    <property type="entry name" value="Pyridox_ox_2"/>
    <property type="match status" value="1"/>
</dbReference>
<dbReference type="OrthoDB" id="9794935at2"/>
<dbReference type="PANTHER" id="PTHR34071:SF2">
    <property type="entry name" value="FLAVIN-NUCLEOTIDE-BINDING PROTEIN"/>
    <property type="match status" value="1"/>
</dbReference>
<feature type="region of interest" description="Disordered" evidence="1">
    <location>
        <begin position="199"/>
        <end position="227"/>
    </location>
</feature>
<dbReference type="InterPro" id="IPR024747">
    <property type="entry name" value="Pyridox_Oxase-rel"/>
</dbReference>
<dbReference type="SUPFAM" id="SSF50475">
    <property type="entry name" value="FMN-binding split barrel"/>
    <property type="match status" value="1"/>
</dbReference>
<accession>A0A5P6PDJ5</accession>
<proteinExistence type="predicted"/>
<dbReference type="AlphaFoldDB" id="A0A5P6PDJ5"/>
<dbReference type="EMBL" id="CP044543">
    <property type="protein sequence ID" value="QFI76370.1"/>
    <property type="molecule type" value="Genomic_DNA"/>
</dbReference>